<dbReference type="InterPro" id="IPR017926">
    <property type="entry name" value="GATASE"/>
</dbReference>
<protein>
    <recommendedName>
        <fullName evidence="3">carbamoyl-phosphate synthase (glutamine-hydrolyzing)</fullName>
        <ecNumber evidence="3">6.3.5.5</ecNumber>
    </recommendedName>
</protein>
<dbReference type="NCBIfam" id="NF009475">
    <property type="entry name" value="PRK12838.1"/>
    <property type="match status" value="1"/>
</dbReference>
<dbReference type="GeneID" id="33366657"/>
<comment type="pathway">
    <text evidence="1">Amino-acid biosynthesis; L-arginine biosynthesis; carbamoyl phosphate from bicarbonate: step 1/1.</text>
</comment>
<dbReference type="PANTHER" id="PTHR43418:SF7">
    <property type="entry name" value="CARBAMOYL-PHOSPHATE SYNTHASE SMALL CHAIN"/>
    <property type="match status" value="1"/>
</dbReference>
<reference evidence="9" key="1">
    <citation type="submission" date="2016-11" db="EMBL/GenBank/DDBJ databases">
        <title>Chloroplast genome of compsopogon caeruleus.</title>
        <authorList>
            <person name="Nan F."/>
        </authorList>
    </citation>
    <scope>NUCLEOTIDE SEQUENCE</scope>
</reference>
<dbReference type="SUPFAM" id="SSF52317">
    <property type="entry name" value="Class I glutamine amidotransferase-like"/>
    <property type="match status" value="1"/>
</dbReference>
<comment type="similarity">
    <text evidence="2">Belongs to the CarA family.</text>
</comment>
<dbReference type="CDD" id="cd01744">
    <property type="entry name" value="GATase1_CPSase"/>
    <property type="match status" value="1"/>
</dbReference>
<keyword evidence="4" id="KW-0315">Glutamine amidotransferase</keyword>
<evidence type="ECO:0000259" key="8">
    <source>
        <dbReference type="Pfam" id="PF00117"/>
    </source>
</evidence>
<accession>A0A1Z1XAV7</accession>
<dbReference type="AlphaFoldDB" id="A0A1Z1XAV7"/>
<evidence type="ECO:0000256" key="7">
    <source>
        <dbReference type="ARBA" id="ARBA00049285"/>
    </source>
</evidence>
<sequence length="257" mass="28892">MYGYNYPCTVYKGLCCIYLLFSNEFLDYNELLLKVRNSPKMQGLNLVKAVTTKREFLWSWDQEKKNSKIIKMLVIDFGVKTNILRQLSQYSCSLLVVPENINIKRIIQLNPDAIILTNGPGDPASAKTAVATVGEIINSYPQIPIFGICLGHQILSLVFGSTTFKLKFGHRGLNHPSGLSKQVEITSQNHGFAVQLNDTSNTKIQINYINLNDNTLAGVSYKDKPIFSVQHHPEASPGPHDSMYLFSDFIDLIKYSL</sequence>
<feature type="domain" description="Glutamine amidotransferase" evidence="8">
    <location>
        <begin position="73"/>
        <end position="251"/>
    </location>
</feature>
<dbReference type="PRINTS" id="PR00099">
    <property type="entry name" value="CPSGATASE"/>
</dbReference>
<organism evidence="9">
    <name type="scientific">Compsopogon caeruleus</name>
    <dbReference type="NCBI Taxonomy" id="31354"/>
    <lineage>
        <taxon>Eukaryota</taxon>
        <taxon>Rhodophyta</taxon>
        <taxon>Compsopogonophyceae</taxon>
        <taxon>Compsopogonales</taxon>
        <taxon>Compsopogonaceae</taxon>
        <taxon>Compsopogon</taxon>
    </lineage>
</organism>
<dbReference type="InterPro" id="IPR029062">
    <property type="entry name" value="Class_I_gatase-like"/>
</dbReference>
<evidence type="ECO:0000256" key="3">
    <source>
        <dbReference type="ARBA" id="ARBA00012738"/>
    </source>
</evidence>
<dbReference type="GO" id="GO:0004088">
    <property type="term" value="F:carbamoyl-phosphate synthase (glutamine-hydrolyzing) activity"/>
    <property type="evidence" value="ECO:0007669"/>
    <property type="project" value="UniProtKB-EC"/>
</dbReference>
<evidence type="ECO:0000313" key="9">
    <source>
        <dbReference type="EMBL" id="ARX95984.1"/>
    </source>
</evidence>
<dbReference type="Gene3D" id="3.40.50.880">
    <property type="match status" value="1"/>
</dbReference>
<evidence type="ECO:0000256" key="5">
    <source>
        <dbReference type="ARBA" id="ARBA00044031"/>
    </source>
</evidence>
<dbReference type="EC" id="6.3.5.5" evidence="3"/>
<keyword evidence="9" id="KW-0150">Chloroplast</keyword>
<evidence type="ECO:0000256" key="2">
    <source>
        <dbReference type="ARBA" id="ARBA00007800"/>
    </source>
</evidence>
<proteinExistence type="inferred from homology"/>
<dbReference type="EMBL" id="KY083067">
    <property type="protein sequence ID" value="ARX95984.1"/>
    <property type="molecule type" value="Genomic_DNA"/>
</dbReference>
<dbReference type="InterPro" id="IPR035686">
    <property type="entry name" value="CPSase_GATase1"/>
</dbReference>
<comment type="catalytic activity">
    <reaction evidence="7">
        <text>L-glutamine + H2O = L-glutamate + NH4(+)</text>
        <dbReference type="Rhea" id="RHEA:15889"/>
        <dbReference type="ChEBI" id="CHEBI:15377"/>
        <dbReference type="ChEBI" id="CHEBI:28938"/>
        <dbReference type="ChEBI" id="CHEBI:29985"/>
        <dbReference type="ChEBI" id="CHEBI:58359"/>
    </reaction>
</comment>
<dbReference type="RefSeq" id="YP_009402625.1">
    <property type="nucleotide sequence ID" value="NC_035350.1"/>
</dbReference>
<name>A0A1Z1XAV7_9RHOD</name>
<comment type="catalytic activity">
    <reaction evidence="6">
        <text>hydrogencarbonate + L-glutamine + 2 ATP + H2O = carbamoyl phosphate + L-glutamate + 2 ADP + phosphate + 2 H(+)</text>
        <dbReference type="Rhea" id="RHEA:18633"/>
        <dbReference type="ChEBI" id="CHEBI:15377"/>
        <dbReference type="ChEBI" id="CHEBI:15378"/>
        <dbReference type="ChEBI" id="CHEBI:17544"/>
        <dbReference type="ChEBI" id="CHEBI:29985"/>
        <dbReference type="ChEBI" id="CHEBI:30616"/>
        <dbReference type="ChEBI" id="CHEBI:43474"/>
        <dbReference type="ChEBI" id="CHEBI:58228"/>
        <dbReference type="ChEBI" id="CHEBI:58359"/>
        <dbReference type="ChEBI" id="CHEBI:456216"/>
        <dbReference type="EC" id="6.3.5.5"/>
    </reaction>
</comment>
<evidence type="ECO:0000256" key="1">
    <source>
        <dbReference type="ARBA" id="ARBA00005077"/>
    </source>
</evidence>
<keyword evidence="9" id="KW-0934">Plastid</keyword>
<dbReference type="PANTHER" id="PTHR43418">
    <property type="entry name" value="MULTIFUNCTIONAL TRYPTOPHAN BIOSYNTHESIS PROTEIN-RELATED"/>
    <property type="match status" value="1"/>
</dbReference>
<evidence type="ECO:0000256" key="6">
    <source>
        <dbReference type="ARBA" id="ARBA00048816"/>
    </source>
</evidence>
<geneLocation type="chloroplast" evidence="9"/>
<dbReference type="PRINTS" id="PR00096">
    <property type="entry name" value="GATASE"/>
</dbReference>
<dbReference type="PROSITE" id="PS51273">
    <property type="entry name" value="GATASE_TYPE_1"/>
    <property type="match status" value="1"/>
</dbReference>
<dbReference type="PRINTS" id="PR00097">
    <property type="entry name" value="ANTSNTHASEII"/>
</dbReference>
<dbReference type="InterPro" id="IPR050472">
    <property type="entry name" value="Anth_synth/Amidotransfase"/>
</dbReference>
<dbReference type="Pfam" id="PF00117">
    <property type="entry name" value="GATase"/>
    <property type="match status" value="1"/>
</dbReference>
<evidence type="ECO:0000256" key="4">
    <source>
        <dbReference type="ARBA" id="ARBA00022962"/>
    </source>
</evidence>
<comment type="subunit">
    <text evidence="5">Heterodimer composed of 2 chains; the small (or glutamine) chain promotes the hydrolysis of glutamine to ammonia, which is used by the large (or ammonia) chain to synthesize carbamoyl phosphate.</text>
</comment>